<proteinExistence type="predicted"/>
<protein>
    <submittedName>
        <fullName evidence="1">Arginase</fullName>
    </submittedName>
</protein>
<evidence type="ECO:0000313" key="1">
    <source>
        <dbReference type="EMBL" id="KAF5720994.1"/>
    </source>
</evidence>
<dbReference type="InterPro" id="IPR023696">
    <property type="entry name" value="Ureohydrolase_dom_sf"/>
</dbReference>
<dbReference type="AlphaFoldDB" id="A0A8H5YZB3"/>
<gene>
    <name evidence="1" type="ORF">FMUND_3897</name>
</gene>
<dbReference type="OrthoDB" id="9992747at2759"/>
<name>A0A8H5YZB3_9HYPO</name>
<accession>A0A8H5YZB3</accession>
<sequence>MPLTSITIIIAPYHVGLYDHRVRWGPLRIMSHGIDKELSKLAPVSFINVAPVDEFEGEIGRAFEIFRCISNAVSKAVSNNLFPLVLSGNCYAKHGDNGWPQPSKTCLTHCQDWSVMARCPRRP</sequence>
<comment type="caution">
    <text evidence="1">The sequence shown here is derived from an EMBL/GenBank/DDBJ whole genome shotgun (WGS) entry which is preliminary data.</text>
</comment>
<dbReference type="Gene3D" id="3.40.800.10">
    <property type="entry name" value="Ureohydrolase domain"/>
    <property type="match status" value="1"/>
</dbReference>
<dbReference type="EMBL" id="JAAOAN010000122">
    <property type="protein sequence ID" value="KAF5720994.1"/>
    <property type="molecule type" value="Genomic_DNA"/>
</dbReference>
<reference evidence="1 2" key="1">
    <citation type="submission" date="2020-05" db="EMBL/GenBank/DDBJ databases">
        <title>Identification and distribution of gene clusters putatively required for synthesis of sphingolipid metabolism inhibitors in phylogenetically diverse species of the filamentous fungus Fusarium.</title>
        <authorList>
            <person name="Kim H.-S."/>
            <person name="Busman M."/>
            <person name="Brown D.W."/>
            <person name="Divon H."/>
            <person name="Uhlig S."/>
            <person name="Proctor R.H."/>
        </authorList>
    </citation>
    <scope>NUCLEOTIDE SEQUENCE [LARGE SCALE GENOMIC DNA]</scope>
    <source>
        <strain evidence="1 2">NRRL 66235</strain>
    </source>
</reference>
<dbReference type="SUPFAM" id="SSF52768">
    <property type="entry name" value="Arginase/deacetylase"/>
    <property type="match status" value="1"/>
</dbReference>
<evidence type="ECO:0000313" key="2">
    <source>
        <dbReference type="Proteomes" id="UP000544331"/>
    </source>
</evidence>
<organism evidence="1 2">
    <name type="scientific">Fusarium mundagurra</name>
    <dbReference type="NCBI Taxonomy" id="1567541"/>
    <lineage>
        <taxon>Eukaryota</taxon>
        <taxon>Fungi</taxon>
        <taxon>Dikarya</taxon>
        <taxon>Ascomycota</taxon>
        <taxon>Pezizomycotina</taxon>
        <taxon>Sordariomycetes</taxon>
        <taxon>Hypocreomycetidae</taxon>
        <taxon>Hypocreales</taxon>
        <taxon>Nectriaceae</taxon>
        <taxon>Fusarium</taxon>
        <taxon>Fusarium fujikuroi species complex</taxon>
    </lineage>
</organism>
<keyword evidence="2" id="KW-1185">Reference proteome</keyword>
<dbReference type="Proteomes" id="UP000544331">
    <property type="component" value="Unassembled WGS sequence"/>
</dbReference>